<evidence type="ECO:0000256" key="2">
    <source>
        <dbReference type="ARBA" id="ARBA00007018"/>
    </source>
</evidence>
<comment type="similarity">
    <text evidence="2">Belongs to the ADIPOR family.</text>
</comment>
<keyword evidence="3 6" id="KW-0812">Transmembrane</keyword>
<evidence type="ECO:0000313" key="7">
    <source>
        <dbReference type="EMBL" id="URE12059.1"/>
    </source>
</evidence>
<evidence type="ECO:0000256" key="6">
    <source>
        <dbReference type="SAM" id="Phobius"/>
    </source>
</evidence>
<keyword evidence="4 6" id="KW-1133">Transmembrane helix</keyword>
<comment type="subcellular location">
    <subcellularLocation>
        <location evidence="1">Membrane</location>
        <topology evidence="1">Multi-pass membrane protein</topology>
    </subcellularLocation>
</comment>
<accession>A0A9E7GB98</accession>
<dbReference type="AlphaFoldDB" id="A0A9E7GB98"/>
<dbReference type="PANTHER" id="PTHR20855">
    <property type="entry name" value="ADIPOR/PROGESTIN RECEPTOR-RELATED"/>
    <property type="match status" value="1"/>
</dbReference>
<evidence type="ECO:0000256" key="3">
    <source>
        <dbReference type="ARBA" id="ARBA00022692"/>
    </source>
</evidence>
<dbReference type="Proteomes" id="UP001055439">
    <property type="component" value="Chromosome 6"/>
</dbReference>
<dbReference type="GO" id="GO:0038023">
    <property type="term" value="F:signaling receptor activity"/>
    <property type="evidence" value="ECO:0007669"/>
    <property type="project" value="TreeGrafter"/>
</dbReference>
<evidence type="ECO:0000313" key="8">
    <source>
        <dbReference type="Proteomes" id="UP001055439"/>
    </source>
</evidence>
<dbReference type="PANTHER" id="PTHR20855:SF52">
    <property type="entry name" value="ADIPONECTIN RECEPTOR PROTEIN"/>
    <property type="match status" value="1"/>
</dbReference>
<dbReference type="Pfam" id="PF03006">
    <property type="entry name" value="HlyIII"/>
    <property type="match status" value="1"/>
</dbReference>
<dbReference type="GO" id="GO:0016020">
    <property type="term" value="C:membrane"/>
    <property type="evidence" value="ECO:0007669"/>
    <property type="project" value="UniProtKB-SubCell"/>
</dbReference>
<evidence type="ECO:0000256" key="4">
    <source>
        <dbReference type="ARBA" id="ARBA00022989"/>
    </source>
</evidence>
<dbReference type="GO" id="GO:0009744">
    <property type="term" value="P:response to sucrose"/>
    <property type="evidence" value="ECO:0007669"/>
    <property type="project" value="UniProtKB-ARBA"/>
</dbReference>
<gene>
    <name evidence="7" type="ORF">MUK42_27816</name>
</gene>
<protein>
    <submittedName>
        <fullName evidence="7">Hemolysin-III related</fullName>
    </submittedName>
</protein>
<organism evidence="7 8">
    <name type="scientific">Musa troglodytarum</name>
    <name type="common">fe'i banana</name>
    <dbReference type="NCBI Taxonomy" id="320322"/>
    <lineage>
        <taxon>Eukaryota</taxon>
        <taxon>Viridiplantae</taxon>
        <taxon>Streptophyta</taxon>
        <taxon>Embryophyta</taxon>
        <taxon>Tracheophyta</taxon>
        <taxon>Spermatophyta</taxon>
        <taxon>Magnoliopsida</taxon>
        <taxon>Liliopsida</taxon>
        <taxon>Zingiberales</taxon>
        <taxon>Musaceae</taxon>
        <taxon>Musa</taxon>
    </lineage>
</organism>
<dbReference type="EMBL" id="CP097508">
    <property type="protein sequence ID" value="URE12059.1"/>
    <property type="molecule type" value="Genomic_DNA"/>
</dbReference>
<proteinExistence type="inferred from homology"/>
<evidence type="ECO:0000256" key="1">
    <source>
        <dbReference type="ARBA" id="ARBA00004141"/>
    </source>
</evidence>
<evidence type="ECO:0000256" key="5">
    <source>
        <dbReference type="ARBA" id="ARBA00023136"/>
    </source>
</evidence>
<sequence>MSLHIKLRSNTDEILNILLWLSESTISNLPRIGLSTPIAVPRWSTYTPCQTVARRRNADRGLSGREAGEGAAVVEKGEVLAGGVPFPAGYLKDNEDILSYYRSVWPLRQILLGVFTIHNETINVWTHLIGFFLFLALTIYTAMKISKVVDLQSLQHLPEVLKKADLQRIQSELMACLPSLPHLSDLQRLKDVLKTSLASMDVLPSSLWHGQSHFSHSADWKAPTRPNMFFDGCISLGPDAAQTQRFLSPVGGTTHDRVTLLSLFSSSPS</sequence>
<dbReference type="InterPro" id="IPR004254">
    <property type="entry name" value="AdipoR/HlyIII-related"/>
</dbReference>
<keyword evidence="5 6" id="KW-0472">Membrane</keyword>
<reference evidence="7" key="1">
    <citation type="submission" date="2022-05" db="EMBL/GenBank/DDBJ databases">
        <title>The Musa troglodytarum L. genome provides insights into the mechanism of non-climacteric behaviour and enrichment of carotenoids.</title>
        <authorList>
            <person name="Wang J."/>
        </authorList>
    </citation>
    <scope>NUCLEOTIDE SEQUENCE</scope>
    <source>
        <tissue evidence="7">Leaf</tissue>
    </source>
</reference>
<name>A0A9E7GB98_9LILI</name>
<feature type="transmembrane region" description="Helical" evidence="6">
    <location>
        <begin position="124"/>
        <end position="143"/>
    </location>
</feature>
<dbReference type="OrthoDB" id="529367at2759"/>
<dbReference type="GO" id="GO:0009725">
    <property type="term" value="P:response to hormone"/>
    <property type="evidence" value="ECO:0007669"/>
    <property type="project" value="UniProtKB-ARBA"/>
</dbReference>
<keyword evidence="8" id="KW-1185">Reference proteome</keyword>